<organism evidence="2 3">
    <name type="scientific">Reticulibacter mediterranei</name>
    <dbReference type="NCBI Taxonomy" id="2778369"/>
    <lineage>
        <taxon>Bacteria</taxon>
        <taxon>Bacillati</taxon>
        <taxon>Chloroflexota</taxon>
        <taxon>Ktedonobacteria</taxon>
        <taxon>Ktedonobacterales</taxon>
        <taxon>Reticulibacteraceae</taxon>
        <taxon>Reticulibacter</taxon>
    </lineage>
</organism>
<dbReference type="Proteomes" id="UP000597444">
    <property type="component" value="Unassembled WGS sequence"/>
</dbReference>
<dbReference type="AlphaFoldDB" id="A0A8J3ISX5"/>
<evidence type="ECO:0000256" key="1">
    <source>
        <dbReference type="SAM" id="Phobius"/>
    </source>
</evidence>
<keyword evidence="1" id="KW-1133">Transmembrane helix</keyword>
<evidence type="ECO:0000313" key="3">
    <source>
        <dbReference type="Proteomes" id="UP000597444"/>
    </source>
</evidence>
<dbReference type="EMBL" id="BNJK01000002">
    <property type="protein sequence ID" value="GHO97955.1"/>
    <property type="molecule type" value="Genomic_DNA"/>
</dbReference>
<name>A0A8J3ISX5_9CHLR</name>
<sequence>MQKSKKIYVYLDRNGVAVWLQKGKGMKNIFNNRRMLVCSIFVVLAILSELVLFLCHWLLHLDIPSFAFIIPFMCFVVSGGYLIALRGEPPW</sequence>
<proteinExistence type="predicted"/>
<gene>
    <name evidence="2" type="ORF">KSF_080030</name>
</gene>
<comment type="caution">
    <text evidence="2">The sequence shown here is derived from an EMBL/GenBank/DDBJ whole genome shotgun (WGS) entry which is preliminary data.</text>
</comment>
<feature type="transmembrane region" description="Helical" evidence="1">
    <location>
        <begin position="36"/>
        <end position="59"/>
    </location>
</feature>
<protein>
    <submittedName>
        <fullName evidence="2">Uncharacterized protein</fullName>
    </submittedName>
</protein>
<reference evidence="2" key="1">
    <citation type="submission" date="2020-10" db="EMBL/GenBank/DDBJ databases">
        <title>Taxonomic study of unclassified bacteria belonging to the class Ktedonobacteria.</title>
        <authorList>
            <person name="Yabe S."/>
            <person name="Wang C.M."/>
            <person name="Zheng Y."/>
            <person name="Sakai Y."/>
            <person name="Cavaletti L."/>
            <person name="Monciardini P."/>
            <person name="Donadio S."/>
        </authorList>
    </citation>
    <scope>NUCLEOTIDE SEQUENCE</scope>
    <source>
        <strain evidence="2">ID150040</strain>
    </source>
</reference>
<accession>A0A8J3ISX5</accession>
<evidence type="ECO:0000313" key="2">
    <source>
        <dbReference type="EMBL" id="GHO97955.1"/>
    </source>
</evidence>
<keyword evidence="1" id="KW-0472">Membrane</keyword>
<keyword evidence="3" id="KW-1185">Reference proteome</keyword>
<feature type="transmembrane region" description="Helical" evidence="1">
    <location>
        <begin position="65"/>
        <end position="85"/>
    </location>
</feature>
<keyword evidence="1" id="KW-0812">Transmembrane</keyword>